<sequence>MKSAHPRKTRTERPTFLYLLDLVLLAWVIEAVDQFLLGGWLDRFGIHPRNPYGLIGIPLMPWLHGGFAHLSSNTLPFLTLGYIMIKSEGRRFFYSSAVIILLGGIGTWLIAGPGEVHIGASGLIYGYFGYVMTRAIIESRPLWLFTGILVALFYGSMLFGVIPSKDLPISWQGHLTGMLAGIWLGRRHKGMRSA</sequence>
<evidence type="ECO:0000256" key="5">
    <source>
        <dbReference type="SAM" id="Phobius"/>
    </source>
</evidence>
<dbReference type="GO" id="GO:0006508">
    <property type="term" value="P:proteolysis"/>
    <property type="evidence" value="ECO:0007669"/>
    <property type="project" value="UniProtKB-KW"/>
</dbReference>
<comment type="caution">
    <text evidence="7">The sequence shown here is derived from an EMBL/GenBank/DDBJ whole genome shotgun (WGS) entry which is preliminary data.</text>
</comment>
<feature type="transmembrane region" description="Helical" evidence="5">
    <location>
        <begin position="117"/>
        <end position="137"/>
    </location>
</feature>
<feature type="transmembrane region" description="Helical" evidence="5">
    <location>
        <begin position="61"/>
        <end position="85"/>
    </location>
</feature>
<evidence type="ECO:0000256" key="1">
    <source>
        <dbReference type="ARBA" id="ARBA00004141"/>
    </source>
</evidence>
<evidence type="ECO:0000313" key="8">
    <source>
        <dbReference type="Proteomes" id="UP001597297"/>
    </source>
</evidence>
<dbReference type="SUPFAM" id="SSF144091">
    <property type="entry name" value="Rhomboid-like"/>
    <property type="match status" value="1"/>
</dbReference>
<keyword evidence="7" id="KW-0378">Hydrolase</keyword>
<name>A0ABW5E8F9_9BACT</name>
<dbReference type="EC" id="3.4.21.-" evidence="7"/>
<dbReference type="Proteomes" id="UP001597297">
    <property type="component" value="Unassembled WGS sequence"/>
</dbReference>
<organism evidence="7 8">
    <name type="scientific">Rubritalea spongiae</name>
    <dbReference type="NCBI Taxonomy" id="430797"/>
    <lineage>
        <taxon>Bacteria</taxon>
        <taxon>Pseudomonadati</taxon>
        <taxon>Verrucomicrobiota</taxon>
        <taxon>Verrucomicrobiia</taxon>
        <taxon>Verrucomicrobiales</taxon>
        <taxon>Rubritaleaceae</taxon>
        <taxon>Rubritalea</taxon>
    </lineage>
</organism>
<dbReference type="Pfam" id="PF01694">
    <property type="entry name" value="Rhomboid"/>
    <property type="match status" value="1"/>
</dbReference>
<evidence type="ECO:0000313" key="7">
    <source>
        <dbReference type="EMBL" id="MFD2276674.1"/>
    </source>
</evidence>
<dbReference type="InterPro" id="IPR035952">
    <property type="entry name" value="Rhomboid-like_sf"/>
</dbReference>
<dbReference type="InterPro" id="IPR022764">
    <property type="entry name" value="Peptidase_S54_rhomboid_dom"/>
</dbReference>
<dbReference type="EMBL" id="JBHUJC010000026">
    <property type="protein sequence ID" value="MFD2276674.1"/>
    <property type="molecule type" value="Genomic_DNA"/>
</dbReference>
<gene>
    <name evidence="7" type="ORF">ACFSQZ_09365</name>
</gene>
<keyword evidence="3 5" id="KW-1133">Transmembrane helix</keyword>
<keyword evidence="8" id="KW-1185">Reference proteome</keyword>
<evidence type="ECO:0000256" key="2">
    <source>
        <dbReference type="ARBA" id="ARBA00022692"/>
    </source>
</evidence>
<feature type="transmembrane region" description="Helical" evidence="5">
    <location>
        <begin position="92"/>
        <end position="111"/>
    </location>
</feature>
<evidence type="ECO:0000256" key="3">
    <source>
        <dbReference type="ARBA" id="ARBA00022989"/>
    </source>
</evidence>
<accession>A0ABW5E8F9</accession>
<feature type="domain" description="Peptidase S54 rhomboid" evidence="6">
    <location>
        <begin position="60"/>
        <end position="185"/>
    </location>
</feature>
<keyword evidence="2 5" id="KW-0812">Transmembrane</keyword>
<feature type="transmembrane region" description="Helical" evidence="5">
    <location>
        <begin position="142"/>
        <end position="162"/>
    </location>
</feature>
<protein>
    <submittedName>
        <fullName evidence="7">Rhomboid family intramembrane serine protease</fullName>
        <ecNumber evidence="7">3.4.21.-</ecNumber>
    </submittedName>
</protein>
<feature type="transmembrane region" description="Helical" evidence="5">
    <location>
        <begin position="168"/>
        <end position="185"/>
    </location>
</feature>
<dbReference type="Gene3D" id="1.20.1540.10">
    <property type="entry name" value="Rhomboid-like"/>
    <property type="match status" value="1"/>
</dbReference>
<keyword evidence="4 5" id="KW-0472">Membrane</keyword>
<reference evidence="8" key="1">
    <citation type="journal article" date="2019" name="Int. J. Syst. Evol. Microbiol.">
        <title>The Global Catalogue of Microorganisms (GCM) 10K type strain sequencing project: providing services to taxonomists for standard genome sequencing and annotation.</title>
        <authorList>
            <consortium name="The Broad Institute Genomics Platform"/>
            <consortium name="The Broad Institute Genome Sequencing Center for Infectious Disease"/>
            <person name="Wu L."/>
            <person name="Ma J."/>
        </authorList>
    </citation>
    <scope>NUCLEOTIDE SEQUENCE [LARGE SCALE GENOMIC DNA]</scope>
    <source>
        <strain evidence="8">JCM 16545</strain>
    </source>
</reference>
<dbReference type="GO" id="GO:0008233">
    <property type="term" value="F:peptidase activity"/>
    <property type="evidence" value="ECO:0007669"/>
    <property type="project" value="UniProtKB-KW"/>
</dbReference>
<comment type="subcellular location">
    <subcellularLocation>
        <location evidence="1">Membrane</location>
        <topology evidence="1">Multi-pass membrane protein</topology>
    </subcellularLocation>
</comment>
<feature type="transmembrane region" description="Helical" evidence="5">
    <location>
        <begin position="16"/>
        <end position="41"/>
    </location>
</feature>
<proteinExistence type="predicted"/>
<evidence type="ECO:0000256" key="4">
    <source>
        <dbReference type="ARBA" id="ARBA00023136"/>
    </source>
</evidence>
<keyword evidence="7" id="KW-0645">Protease</keyword>
<dbReference type="RefSeq" id="WP_377094625.1">
    <property type="nucleotide sequence ID" value="NZ_JBHSJM010000001.1"/>
</dbReference>
<evidence type="ECO:0000259" key="6">
    <source>
        <dbReference type="Pfam" id="PF01694"/>
    </source>
</evidence>